<dbReference type="InterPro" id="IPR002347">
    <property type="entry name" value="SDR_fam"/>
</dbReference>
<dbReference type="InterPro" id="IPR036291">
    <property type="entry name" value="NAD(P)-bd_dom_sf"/>
</dbReference>
<evidence type="ECO:0000256" key="3">
    <source>
        <dbReference type="ARBA" id="ARBA00023002"/>
    </source>
</evidence>
<evidence type="ECO:0000313" key="4">
    <source>
        <dbReference type="EMBL" id="OLL25590.1"/>
    </source>
</evidence>
<dbReference type="PRINTS" id="PR00081">
    <property type="entry name" value="GDHRDH"/>
</dbReference>
<dbReference type="STRING" id="1198029.A0A1U7LSE1"/>
<dbReference type="AlphaFoldDB" id="A0A1U7LSE1"/>
<keyword evidence="3" id="KW-0560">Oxidoreductase</keyword>
<evidence type="ECO:0000313" key="5">
    <source>
        <dbReference type="Proteomes" id="UP000186594"/>
    </source>
</evidence>
<evidence type="ECO:0000256" key="2">
    <source>
        <dbReference type="ARBA" id="ARBA00022857"/>
    </source>
</evidence>
<keyword evidence="2" id="KW-0521">NADP</keyword>
<dbReference type="EMBL" id="LXFE01000354">
    <property type="protein sequence ID" value="OLL25590.1"/>
    <property type="molecule type" value="Genomic_DNA"/>
</dbReference>
<proteinExistence type="inferred from homology"/>
<comment type="caution">
    <text evidence="4">The sequence shown here is derived from an EMBL/GenBank/DDBJ whole genome shotgun (WGS) entry which is preliminary data.</text>
</comment>
<organism evidence="4 5">
    <name type="scientific">Neolecta irregularis (strain DAH-3)</name>
    <dbReference type="NCBI Taxonomy" id="1198029"/>
    <lineage>
        <taxon>Eukaryota</taxon>
        <taxon>Fungi</taxon>
        <taxon>Dikarya</taxon>
        <taxon>Ascomycota</taxon>
        <taxon>Taphrinomycotina</taxon>
        <taxon>Neolectales</taxon>
        <taxon>Neolectaceae</taxon>
        <taxon>Neolecta</taxon>
    </lineage>
</organism>
<evidence type="ECO:0000256" key="1">
    <source>
        <dbReference type="ARBA" id="ARBA00006484"/>
    </source>
</evidence>
<name>A0A1U7LSE1_NEOID</name>
<dbReference type="Proteomes" id="UP000186594">
    <property type="component" value="Unassembled WGS sequence"/>
</dbReference>
<dbReference type="OrthoDB" id="294295at2759"/>
<reference evidence="4 5" key="1">
    <citation type="submission" date="2016-04" db="EMBL/GenBank/DDBJ databases">
        <title>Evolutionary innovation and constraint leading to complex multicellularity in the Ascomycota.</title>
        <authorList>
            <person name="Cisse O."/>
            <person name="Nguyen A."/>
            <person name="Hewitt D.A."/>
            <person name="Jedd G."/>
            <person name="Stajich J.E."/>
        </authorList>
    </citation>
    <scope>NUCLEOTIDE SEQUENCE [LARGE SCALE GENOMIC DNA]</scope>
    <source>
        <strain evidence="4 5">DAH-3</strain>
    </source>
</reference>
<keyword evidence="5" id="KW-1185">Reference proteome</keyword>
<comment type="similarity">
    <text evidence="1">Belongs to the short-chain dehydrogenases/reductases (SDR) family.</text>
</comment>
<dbReference type="PANTHER" id="PTHR43618:SF17">
    <property type="entry name" value="RHAMNOLIPIDS BIOSYNTHESIS 3-OXOACYL-[ACYL-CARRIER-PROTEIN] REDUCTASE"/>
    <property type="match status" value="1"/>
</dbReference>
<gene>
    <name evidence="4" type="ORF">NEOLI_002831</name>
</gene>
<protein>
    <submittedName>
        <fullName evidence="4">Rhamnolipids biosynthesis 3-oxoacyl-[acyl-carrier-protein] reductase</fullName>
    </submittedName>
</protein>
<dbReference type="SUPFAM" id="SSF51735">
    <property type="entry name" value="NAD(P)-binding Rossmann-fold domains"/>
    <property type="match status" value="1"/>
</dbReference>
<dbReference type="GO" id="GO:0016491">
    <property type="term" value="F:oxidoreductase activity"/>
    <property type="evidence" value="ECO:0007669"/>
    <property type="project" value="UniProtKB-KW"/>
</dbReference>
<dbReference type="PANTHER" id="PTHR43618">
    <property type="entry name" value="7-ALPHA-HYDROXYSTEROID DEHYDROGENASE"/>
    <property type="match status" value="1"/>
</dbReference>
<accession>A0A1U7LSE1</accession>
<dbReference type="InterPro" id="IPR052178">
    <property type="entry name" value="Sec_Metab_Biosynth_SDR"/>
</dbReference>
<sequence length="209" mass="23015">MDPQSLFSVEGKIVLITGGSRGIGKMMAHGFVMSKAKVYISSRNAIDLEKAATELNALNQGQVIAIPADLSKYEECERLKSEIEKRENKLHVLINNSGVTWGEDYDTYPDAAWDKVLTLNLKRVFTLTQMLTPLLECAASKNDPARIIHIGSIDGIRTSGMHIFAYSASKHKAGLHHLSRNLAFHLGQRNITSNTIACGPFQSKMMASI</sequence>
<dbReference type="Pfam" id="PF00106">
    <property type="entry name" value="adh_short"/>
    <property type="match status" value="1"/>
</dbReference>
<dbReference type="OMA" id="HIFAYSA"/>
<dbReference type="Gene3D" id="3.40.50.720">
    <property type="entry name" value="NAD(P)-binding Rossmann-like Domain"/>
    <property type="match status" value="1"/>
</dbReference>